<reference evidence="4 5" key="1">
    <citation type="submission" date="2020-08" db="EMBL/GenBank/DDBJ databases">
        <title>Genomic Encyclopedia of Type Strains, Phase IV (KMG-IV): sequencing the most valuable type-strain genomes for metagenomic binning, comparative biology and taxonomic classification.</title>
        <authorList>
            <person name="Goeker M."/>
        </authorList>
    </citation>
    <scope>NUCLEOTIDE SEQUENCE [LARGE SCALE GENOMIC DNA]</scope>
    <source>
        <strain evidence="4 5">DSM 26723</strain>
    </source>
</reference>
<dbReference type="NCBIfam" id="TIGR01777">
    <property type="entry name" value="yfcH"/>
    <property type="match status" value="1"/>
</dbReference>
<dbReference type="AlphaFoldDB" id="A0A841HQM7"/>
<comment type="similarity">
    <text evidence="1">Belongs to the NAD(P)-dependent epimerase/dehydratase family. SDR39U1 subfamily.</text>
</comment>
<dbReference type="Pfam" id="PF08338">
    <property type="entry name" value="DUF1731"/>
    <property type="match status" value="1"/>
</dbReference>
<name>A0A841HQM7_9GAMM</name>
<feature type="domain" description="DUF1731" evidence="3">
    <location>
        <begin position="265"/>
        <end position="311"/>
    </location>
</feature>
<dbReference type="Pfam" id="PF01370">
    <property type="entry name" value="Epimerase"/>
    <property type="match status" value="1"/>
</dbReference>
<dbReference type="InterPro" id="IPR010099">
    <property type="entry name" value="SDR39U1"/>
</dbReference>
<evidence type="ECO:0000313" key="5">
    <source>
        <dbReference type="Proteomes" id="UP000588068"/>
    </source>
</evidence>
<dbReference type="SUPFAM" id="SSF51735">
    <property type="entry name" value="NAD(P)-binding Rossmann-fold domains"/>
    <property type="match status" value="1"/>
</dbReference>
<sequence>MASASADFLPGPTAGRTWLITGATGFIGSHLVKPLLRRGDRMIALVRDPKRAQRRLNAKVRIVRSLDELPDQASIDGIVNLAGEPIFGMPWTESRRKRLLASRIDTTRAVVALCNRLQHKPTVLINGSAIGYYGVHGDETIDETTPPQSMFQSALCSEWESAAAAASASGVRVACLRTGVVLSGDGGALPRLARPVRWYAGVVPGTGTHWLSWIHIDDLIRMLLLALDNGRYTGAINATAPEPLRYRDFYSLLGDALHRPIWMHVPASVVKAGLGEMAQLLIEGQRVIPRRAQELGFEFRYTTAARALRAIYGTAH</sequence>
<feature type="domain" description="NAD-dependent epimerase/dehydratase" evidence="2">
    <location>
        <begin position="18"/>
        <end position="231"/>
    </location>
</feature>
<dbReference type="EMBL" id="JACHHZ010000004">
    <property type="protein sequence ID" value="MBB6094629.1"/>
    <property type="molecule type" value="Genomic_DNA"/>
</dbReference>
<dbReference type="RefSeq" id="WP_184334040.1">
    <property type="nucleotide sequence ID" value="NZ_JACHHZ010000004.1"/>
</dbReference>
<dbReference type="Gene3D" id="3.40.50.720">
    <property type="entry name" value="NAD(P)-binding Rossmann-like Domain"/>
    <property type="match status" value="1"/>
</dbReference>
<evidence type="ECO:0000259" key="3">
    <source>
        <dbReference type="Pfam" id="PF08338"/>
    </source>
</evidence>
<evidence type="ECO:0000256" key="1">
    <source>
        <dbReference type="ARBA" id="ARBA00009353"/>
    </source>
</evidence>
<dbReference type="Proteomes" id="UP000588068">
    <property type="component" value="Unassembled WGS sequence"/>
</dbReference>
<dbReference type="InterPro" id="IPR036291">
    <property type="entry name" value="NAD(P)-bd_dom_sf"/>
</dbReference>
<keyword evidence="5" id="KW-1185">Reference proteome</keyword>
<dbReference type="InterPro" id="IPR001509">
    <property type="entry name" value="Epimerase_deHydtase"/>
</dbReference>
<evidence type="ECO:0000259" key="2">
    <source>
        <dbReference type="Pfam" id="PF01370"/>
    </source>
</evidence>
<accession>A0A841HQM7</accession>
<proteinExistence type="inferred from homology"/>
<gene>
    <name evidence="4" type="ORF">HNQ60_003516</name>
</gene>
<evidence type="ECO:0000313" key="4">
    <source>
        <dbReference type="EMBL" id="MBB6094629.1"/>
    </source>
</evidence>
<dbReference type="PANTHER" id="PTHR11092">
    <property type="entry name" value="SUGAR NUCLEOTIDE EPIMERASE RELATED"/>
    <property type="match status" value="1"/>
</dbReference>
<dbReference type="InterPro" id="IPR013549">
    <property type="entry name" value="DUF1731"/>
</dbReference>
<protein>
    <submittedName>
        <fullName evidence="4">Uncharacterized protein (TIGR01777 family)</fullName>
    </submittedName>
</protein>
<organism evidence="4 5">
    <name type="scientific">Povalibacter uvarum</name>
    <dbReference type="NCBI Taxonomy" id="732238"/>
    <lineage>
        <taxon>Bacteria</taxon>
        <taxon>Pseudomonadati</taxon>
        <taxon>Pseudomonadota</taxon>
        <taxon>Gammaproteobacteria</taxon>
        <taxon>Steroidobacterales</taxon>
        <taxon>Steroidobacteraceae</taxon>
        <taxon>Povalibacter</taxon>
    </lineage>
</organism>
<dbReference type="PANTHER" id="PTHR11092:SF0">
    <property type="entry name" value="EPIMERASE FAMILY PROTEIN SDR39U1"/>
    <property type="match status" value="1"/>
</dbReference>
<comment type="caution">
    <text evidence="4">The sequence shown here is derived from an EMBL/GenBank/DDBJ whole genome shotgun (WGS) entry which is preliminary data.</text>
</comment>